<evidence type="ECO:0000256" key="6">
    <source>
        <dbReference type="ARBA" id="ARBA00023136"/>
    </source>
</evidence>
<keyword evidence="10" id="KW-1185">Reference proteome</keyword>
<gene>
    <name evidence="9" type="ORF">OJ997_33640</name>
</gene>
<evidence type="ECO:0000256" key="7">
    <source>
        <dbReference type="RuleBase" id="RU366058"/>
    </source>
</evidence>
<evidence type="ECO:0000256" key="3">
    <source>
        <dbReference type="ARBA" id="ARBA00022475"/>
    </source>
</evidence>
<evidence type="ECO:0000313" key="9">
    <source>
        <dbReference type="EMBL" id="MDA0185297.1"/>
    </source>
</evidence>
<keyword evidence="5 7" id="KW-1133">Transmembrane helix</keyword>
<feature type="transmembrane region" description="Helical" evidence="7">
    <location>
        <begin position="132"/>
        <end position="153"/>
    </location>
</feature>
<dbReference type="InterPro" id="IPR032816">
    <property type="entry name" value="VTT_dom"/>
</dbReference>
<evidence type="ECO:0000256" key="1">
    <source>
        <dbReference type="ARBA" id="ARBA00004651"/>
    </source>
</evidence>
<dbReference type="Pfam" id="PF09335">
    <property type="entry name" value="VTT_dom"/>
    <property type="match status" value="1"/>
</dbReference>
<comment type="subcellular location">
    <subcellularLocation>
        <location evidence="1 7">Cell membrane</location>
        <topology evidence="1 7">Multi-pass membrane protein</topology>
    </subcellularLocation>
</comment>
<proteinExistence type="inferred from homology"/>
<comment type="similarity">
    <text evidence="2 7">Belongs to the TVP38/TMEM64 family.</text>
</comment>
<evidence type="ECO:0000256" key="2">
    <source>
        <dbReference type="ARBA" id="ARBA00008640"/>
    </source>
</evidence>
<feature type="domain" description="VTT" evidence="8">
    <location>
        <begin position="66"/>
        <end position="183"/>
    </location>
</feature>
<feature type="transmembrane region" description="Helical" evidence="7">
    <location>
        <begin position="194"/>
        <end position="213"/>
    </location>
</feature>
<dbReference type="PANTHER" id="PTHR12677">
    <property type="entry name" value="GOLGI APPARATUS MEMBRANE PROTEIN TVP38-RELATED"/>
    <property type="match status" value="1"/>
</dbReference>
<comment type="caution">
    <text evidence="9">The sequence shown here is derived from an EMBL/GenBank/DDBJ whole genome shotgun (WGS) entry which is preliminary data.</text>
</comment>
<feature type="transmembrane region" description="Helical" evidence="7">
    <location>
        <begin position="47"/>
        <end position="66"/>
    </location>
</feature>
<accession>A0A9X3SJI0</accession>
<evidence type="ECO:0000313" key="10">
    <source>
        <dbReference type="Proteomes" id="UP001147653"/>
    </source>
</evidence>
<feature type="transmembrane region" description="Helical" evidence="7">
    <location>
        <begin position="78"/>
        <end position="102"/>
    </location>
</feature>
<keyword evidence="6 7" id="KW-0472">Membrane</keyword>
<protein>
    <recommendedName>
        <fullName evidence="7">TVP38/TMEM64 family membrane protein</fullName>
    </recommendedName>
</protein>
<dbReference type="EMBL" id="JAPDDP010000106">
    <property type="protein sequence ID" value="MDA0185297.1"/>
    <property type="molecule type" value="Genomic_DNA"/>
</dbReference>
<name>A0A9X3SJI0_9ACTN</name>
<evidence type="ECO:0000259" key="8">
    <source>
        <dbReference type="Pfam" id="PF09335"/>
    </source>
</evidence>
<sequence length="222" mass="23484">MRKLLPALLAIAVAAAVVLLVEPLRTALSHALHGDVDALQLQLQDLGVAGALVLVAIILVHAVVIFPAEIPNAVAGLVYGFAVALPIVMAAWTASGLIAYYLGVRIGRPLAVRLAGEERVETAEQMIGRGGALALIMSRLIPFVPFSLVGYIAGATRVPVWRYTWTSFVGVLPITAAATYLGHALDDLSASDPLLWVAIGTLVLLLVLTATVARRMRRSSQR</sequence>
<dbReference type="Proteomes" id="UP001147653">
    <property type="component" value="Unassembled WGS sequence"/>
</dbReference>
<dbReference type="RefSeq" id="WP_270029793.1">
    <property type="nucleotide sequence ID" value="NZ_JAPDDP010000106.1"/>
</dbReference>
<dbReference type="GO" id="GO:0005886">
    <property type="term" value="C:plasma membrane"/>
    <property type="evidence" value="ECO:0007669"/>
    <property type="project" value="UniProtKB-SubCell"/>
</dbReference>
<feature type="transmembrane region" description="Helical" evidence="7">
    <location>
        <begin position="160"/>
        <end position="182"/>
    </location>
</feature>
<dbReference type="PANTHER" id="PTHR12677:SF59">
    <property type="entry name" value="GOLGI APPARATUS MEMBRANE PROTEIN TVP38-RELATED"/>
    <property type="match status" value="1"/>
</dbReference>
<organism evidence="9 10">
    <name type="scientific">Solirubrobacter phytolaccae</name>
    <dbReference type="NCBI Taxonomy" id="1404360"/>
    <lineage>
        <taxon>Bacteria</taxon>
        <taxon>Bacillati</taxon>
        <taxon>Actinomycetota</taxon>
        <taxon>Thermoleophilia</taxon>
        <taxon>Solirubrobacterales</taxon>
        <taxon>Solirubrobacteraceae</taxon>
        <taxon>Solirubrobacter</taxon>
    </lineage>
</organism>
<reference evidence="9" key="1">
    <citation type="submission" date="2022-10" db="EMBL/GenBank/DDBJ databases">
        <title>The WGS of Solirubrobacter phytolaccae KCTC 29190.</title>
        <authorList>
            <person name="Jiang Z."/>
        </authorList>
    </citation>
    <scope>NUCLEOTIDE SEQUENCE</scope>
    <source>
        <strain evidence="9">KCTC 29190</strain>
    </source>
</reference>
<keyword evidence="4 7" id="KW-0812">Transmembrane</keyword>
<evidence type="ECO:0000256" key="4">
    <source>
        <dbReference type="ARBA" id="ARBA00022692"/>
    </source>
</evidence>
<dbReference type="InterPro" id="IPR015414">
    <property type="entry name" value="TMEM64"/>
</dbReference>
<keyword evidence="3 7" id="KW-1003">Cell membrane</keyword>
<dbReference type="AlphaFoldDB" id="A0A9X3SJI0"/>
<evidence type="ECO:0000256" key="5">
    <source>
        <dbReference type="ARBA" id="ARBA00022989"/>
    </source>
</evidence>